<evidence type="ECO:0000256" key="5">
    <source>
        <dbReference type="ARBA" id="ARBA00023049"/>
    </source>
</evidence>
<dbReference type="PANTHER" id="PTHR43690">
    <property type="entry name" value="NARDILYSIN"/>
    <property type="match status" value="1"/>
</dbReference>
<proteinExistence type="inferred from homology"/>
<comment type="similarity">
    <text evidence="1">Belongs to the peptidase M16 family.</text>
</comment>
<keyword evidence="10" id="KW-1185">Reference proteome</keyword>
<organism evidence="9 10">
    <name type="scientific">Fibrisoma limi BUZ 3</name>
    <dbReference type="NCBI Taxonomy" id="1185876"/>
    <lineage>
        <taxon>Bacteria</taxon>
        <taxon>Pseudomonadati</taxon>
        <taxon>Bacteroidota</taxon>
        <taxon>Cytophagia</taxon>
        <taxon>Cytophagales</taxon>
        <taxon>Spirosomataceae</taxon>
        <taxon>Fibrisoma</taxon>
    </lineage>
</organism>
<feature type="region of interest" description="Disordered" evidence="6">
    <location>
        <begin position="103"/>
        <end position="122"/>
    </location>
</feature>
<dbReference type="EMBL" id="CAIT01000001">
    <property type="protein sequence ID" value="CCH51105.1"/>
    <property type="molecule type" value="Genomic_DNA"/>
</dbReference>
<reference evidence="9 10" key="1">
    <citation type="journal article" date="2012" name="J. Bacteriol.">
        <title>Genome Sequence of the Filamentous Bacterium Fibrisoma limi BUZ 3T.</title>
        <authorList>
            <person name="Filippini M."/>
            <person name="Qi W."/>
            <person name="Jaenicke S."/>
            <person name="Goesmann A."/>
            <person name="Smits T.H."/>
            <person name="Bagheri H.C."/>
        </authorList>
    </citation>
    <scope>NUCLEOTIDE SEQUENCE [LARGE SCALE GENOMIC DNA]</scope>
    <source>
        <strain evidence="10">BUZ 3T</strain>
    </source>
</reference>
<feature type="compositionally biased region" description="Basic and acidic residues" evidence="6">
    <location>
        <begin position="111"/>
        <end position="122"/>
    </location>
</feature>
<dbReference type="Pfam" id="PF00675">
    <property type="entry name" value="Peptidase_M16"/>
    <property type="match status" value="1"/>
</dbReference>
<evidence type="ECO:0000259" key="8">
    <source>
        <dbReference type="Pfam" id="PF05193"/>
    </source>
</evidence>
<keyword evidence="2" id="KW-0645">Protease</keyword>
<sequence length="566" mass="64416">MCRQGKKDSFRVLFITPQHSFRLFKSLQRGLSELRRCSRVFMNRQVLKLELRSAQNWSDRVLRIPGSNLSDEGLGFIELHVVDLIQRLLNGLLKTGISQHLPIRQSRQGRKNGEKKSFQDAERRHHVTTFDSIRRGPYICCTASCLTRLFRKKFGMIHYEHFVLDNGLRVYVHEDESTPIAAVNILYNVGSRDEDPNRTGFAHLFEHLMFGGSRHIPSYDEPLQKVGGENNAFTSPDITNYYITLPSANLETAFWLESDRMLSLSFDPQVLDVQQKVVIEEFKQRYLNQPYGDVWLKMRPLAYQQHPYRWATIGKDISHIENATLDDVKSFFFKYYLPNNAVLVVAGNVTVEQVKQLCQKWFAPIPAGDPYVRQLPNEPVQTEARKLETSANVPLNALYKAYHMPGRFDPDFQATDLLSDMLGRSKSSRLYQQLLRQNPLFNNISAYITSSADPGLLVIQGTLNEGVTLEEADAAVEAVVQDLIDNPVADEELAKVKNQAEATLAFSEVELLNRAMNLAFAANAGDPELVNQEADKIQAVTPADVQRMAQQVLRKDNCSTLYYRAA</sequence>
<dbReference type="SUPFAM" id="SSF63411">
    <property type="entry name" value="LuxS/MPP-like metallohydrolase"/>
    <property type="match status" value="2"/>
</dbReference>
<dbReference type="STRING" id="1185876.BN8_00011"/>
<dbReference type="GO" id="GO:0008237">
    <property type="term" value="F:metallopeptidase activity"/>
    <property type="evidence" value="ECO:0007669"/>
    <property type="project" value="UniProtKB-KW"/>
</dbReference>
<feature type="domain" description="Peptidase M16 N-terminal" evidence="7">
    <location>
        <begin position="170"/>
        <end position="284"/>
    </location>
</feature>
<keyword evidence="5" id="KW-0482">Metalloprotease</keyword>
<dbReference type="InterPro" id="IPR011249">
    <property type="entry name" value="Metalloenz_LuxS/M16"/>
</dbReference>
<dbReference type="InterPro" id="IPR050626">
    <property type="entry name" value="Peptidase_M16"/>
</dbReference>
<comment type="caution">
    <text evidence="9">The sequence shown here is derived from an EMBL/GenBank/DDBJ whole genome shotgun (WGS) entry which is preliminary data.</text>
</comment>
<dbReference type="PANTHER" id="PTHR43690:SF17">
    <property type="entry name" value="PROTEIN YHJJ"/>
    <property type="match status" value="1"/>
</dbReference>
<name>I2GB33_9BACT</name>
<dbReference type="InterPro" id="IPR011765">
    <property type="entry name" value="Pept_M16_N"/>
</dbReference>
<dbReference type="Proteomes" id="UP000009309">
    <property type="component" value="Unassembled WGS sequence"/>
</dbReference>
<dbReference type="eggNOG" id="COG0612">
    <property type="taxonomic scope" value="Bacteria"/>
</dbReference>
<protein>
    <submittedName>
        <fullName evidence="9">Peptidase M16 domain protein</fullName>
    </submittedName>
</protein>
<keyword evidence="3" id="KW-0378">Hydrolase</keyword>
<evidence type="ECO:0000313" key="10">
    <source>
        <dbReference type="Proteomes" id="UP000009309"/>
    </source>
</evidence>
<dbReference type="GO" id="GO:0006508">
    <property type="term" value="P:proteolysis"/>
    <property type="evidence" value="ECO:0007669"/>
    <property type="project" value="UniProtKB-KW"/>
</dbReference>
<evidence type="ECO:0000256" key="4">
    <source>
        <dbReference type="ARBA" id="ARBA00022833"/>
    </source>
</evidence>
<feature type="domain" description="Peptidase M16 C-terminal" evidence="8">
    <location>
        <begin position="323"/>
        <end position="499"/>
    </location>
</feature>
<evidence type="ECO:0000259" key="7">
    <source>
        <dbReference type="Pfam" id="PF00675"/>
    </source>
</evidence>
<evidence type="ECO:0000256" key="2">
    <source>
        <dbReference type="ARBA" id="ARBA00022670"/>
    </source>
</evidence>
<evidence type="ECO:0000256" key="3">
    <source>
        <dbReference type="ARBA" id="ARBA00022801"/>
    </source>
</evidence>
<keyword evidence="4" id="KW-0862">Zinc</keyword>
<dbReference type="InterPro" id="IPR007863">
    <property type="entry name" value="Peptidase_M16_C"/>
</dbReference>
<dbReference type="Gene3D" id="3.30.830.10">
    <property type="entry name" value="Metalloenzyme, LuxS/M16 peptidase-like"/>
    <property type="match status" value="2"/>
</dbReference>
<gene>
    <name evidence="9" type="ORF">BN8_00011</name>
</gene>
<evidence type="ECO:0000313" key="9">
    <source>
        <dbReference type="EMBL" id="CCH51105.1"/>
    </source>
</evidence>
<accession>I2GB33</accession>
<dbReference type="AlphaFoldDB" id="I2GB33"/>
<evidence type="ECO:0000256" key="1">
    <source>
        <dbReference type="ARBA" id="ARBA00007261"/>
    </source>
</evidence>
<dbReference type="GO" id="GO:0046872">
    <property type="term" value="F:metal ion binding"/>
    <property type="evidence" value="ECO:0007669"/>
    <property type="project" value="InterPro"/>
</dbReference>
<dbReference type="Pfam" id="PF05193">
    <property type="entry name" value="Peptidase_M16_C"/>
    <property type="match status" value="1"/>
</dbReference>
<evidence type="ECO:0000256" key="6">
    <source>
        <dbReference type="SAM" id="MobiDB-lite"/>
    </source>
</evidence>